<evidence type="ECO:0000313" key="3">
    <source>
        <dbReference type="Proteomes" id="UP000001357"/>
    </source>
</evidence>
<feature type="transmembrane region" description="Helical" evidence="1">
    <location>
        <begin position="37"/>
        <end position="61"/>
    </location>
</feature>
<protein>
    <submittedName>
        <fullName evidence="2">Uncharacterized protein</fullName>
    </submittedName>
</protein>
<name>A9VE27_MONBE</name>
<feature type="transmembrane region" description="Helical" evidence="1">
    <location>
        <begin position="6"/>
        <end position="25"/>
    </location>
</feature>
<dbReference type="PANTHER" id="PTHR23302">
    <property type="entry name" value="TRANSMEMBRANE CHANNEL-RELATED"/>
    <property type="match status" value="1"/>
</dbReference>
<dbReference type="AlphaFoldDB" id="A9VE27"/>
<feature type="transmembrane region" description="Helical" evidence="1">
    <location>
        <begin position="90"/>
        <end position="114"/>
    </location>
</feature>
<proteinExistence type="predicted"/>
<dbReference type="Proteomes" id="UP000001357">
    <property type="component" value="Unassembled WGS sequence"/>
</dbReference>
<evidence type="ECO:0000313" key="2">
    <source>
        <dbReference type="EMBL" id="EDQ84190.1"/>
    </source>
</evidence>
<dbReference type="KEGG" id="mbr:MONBRDRAFT_13035"/>
<dbReference type="RefSeq" id="XP_001750978.1">
    <property type="nucleotide sequence ID" value="XM_001750926.1"/>
</dbReference>
<keyword evidence="1" id="KW-0812">Transmembrane</keyword>
<keyword evidence="3" id="KW-1185">Reference proteome</keyword>
<organism evidence="2 3">
    <name type="scientific">Monosiga brevicollis</name>
    <name type="common">Choanoflagellate</name>
    <dbReference type="NCBI Taxonomy" id="81824"/>
    <lineage>
        <taxon>Eukaryota</taxon>
        <taxon>Choanoflagellata</taxon>
        <taxon>Craspedida</taxon>
        <taxon>Salpingoecidae</taxon>
        <taxon>Monosiga</taxon>
    </lineage>
</organism>
<reference evidence="2 3" key="1">
    <citation type="journal article" date="2008" name="Nature">
        <title>The genome of the choanoflagellate Monosiga brevicollis and the origin of metazoans.</title>
        <authorList>
            <consortium name="JGI Sequencing"/>
            <person name="King N."/>
            <person name="Westbrook M.J."/>
            <person name="Young S.L."/>
            <person name="Kuo A."/>
            <person name="Abedin M."/>
            <person name="Chapman J."/>
            <person name="Fairclough S."/>
            <person name="Hellsten U."/>
            <person name="Isogai Y."/>
            <person name="Letunic I."/>
            <person name="Marr M."/>
            <person name="Pincus D."/>
            <person name="Putnam N."/>
            <person name="Rokas A."/>
            <person name="Wright K.J."/>
            <person name="Zuzow R."/>
            <person name="Dirks W."/>
            <person name="Good M."/>
            <person name="Goodstein D."/>
            <person name="Lemons D."/>
            <person name="Li W."/>
            <person name="Lyons J.B."/>
            <person name="Morris A."/>
            <person name="Nichols S."/>
            <person name="Richter D.J."/>
            <person name="Salamov A."/>
            <person name="Bork P."/>
            <person name="Lim W.A."/>
            <person name="Manning G."/>
            <person name="Miller W.T."/>
            <person name="McGinnis W."/>
            <person name="Shapiro H."/>
            <person name="Tjian R."/>
            <person name="Grigoriev I.V."/>
            <person name="Rokhsar D."/>
        </authorList>
    </citation>
    <scope>NUCLEOTIDE SEQUENCE [LARGE SCALE GENOMIC DNA]</scope>
    <source>
        <strain evidence="3">MX1 / ATCC 50154</strain>
    </source>
</reference>
<dbReference type="GeneID" id="5896249"/>
<dbReference type="InParanoid" id="A9VE27"/>
<keyword evidence="1" id="KW-0472">Membrane</keyword>
<dbReference type="PANTHER" id="PTHR23302:SF24">
    <property type="entry name" value="TMC DOMAIN-CONTAINING PROTEIN"/>
    <property type="match status" value="1"/>
</dbReference>
<dbReference type="GO" id="GO:0005886">
    <property type="term" value="C:plasma membrane"/>
    <property type="evidence" value="ECO:0007669"/>
    <property type="project" value="InterPro"/>
</dbReference>
<keyword evidence="1" id="KW-1133">Transmembrane helix</keyword>
<dbReference type="InterPro" id="IPR038900">
    <property type="entry name" value="TMC"/>
</dbReference>
<evidence type="ECO:0000256" key="1">
    <source>
        <dbReference type="SAM" id="Phobius"/>
    </source>
</evidence>
<sequence length="221" mass="25169">MGLLSTMVLILIKGLLLLALLEPWAKDKTYRFRSGDTFSLQLLMLTLLLSASLVGYVMLWFEPSPDCTPFRGTSSPWDVMEEWIHGGPSWLVTFVNFLTQPAFLVPLLIVMGYVPVHLGCLGLTCGLDATVSLVRDAKLSKFQLISTQPRCVCRFASFHYHSAVRYHTGTVLYMDEVLKNDQDSRKRLIKNWMKTMHHMAVVNGRKVGPNRNSQRNSQRHR</sequence>
<accession>A9VE27</accession>
<gene>
    <name evidence="2" type="ORF">MONBRDRAFT_13035</name>
</gene>
<dbReference type="EMBL" id="CH991594">
    <property type="protein sequence ID" value="EDQ84190.1"/>
    <property type="molecule type" value="Genomic_DNA"/>
</dbReference>